<name>A0A0D0BCD6_9AGAR</name>
<dbReference type="AlphaFoldDB" id="A0A0D0BCD6"/>
<protein>
    <recommendedName>
        <fullName evidence="1">Glycosyl transferase family 25 domain-containing protein</fullName>
    </recommendedName>
</protein>
<organism evidence="2 3">
    <name type="scientific">Collybiopsis luxurians FD-317 M1</name>
    <dbReference type="NCBI Taxonomy" id="944289"/>
    <lineage>
        <taxon>Eukaryota</taxon>
        <taxon>Fungi</taxon>
        <taxon>Dikarya</taxon>
        <taxon>Basidiomycota</taxon>
        <taxon>Agaricomycotina</taxon>
        <taxon>Agaricomycetes</taxon>
        <taxon>Agaricomycetidae</taxon>
        <taxon>Agaricales</taxon>
        <taxon>Marasmiineae</taxon>
        <taxon>Omphalotaceae</taxon>
        <taxon>Collybiopsis</taxon>
        <taxon>Collybiopsis luxurians</taxon>
    </lineage>
</organism>
<evidence type="ECO:0000313" key="2">
    <source>
        <dbReference type="EMBL" id="KIK52086.1"/>
    </source>
</evidence>
<dbReference type="HOGENOM" id="CLU_040950_0_0_1"/>
<dbReference type="EMBL" id="KN834849">
    <property type="protein sequence ID" value="KIK52086.1"/>
    <property type="molecule type" value="Genomic_DNA"/>
</dbReference>
<dbReference type="Proteomes" id="UP000053593">
    <property type="component" value="Unassembled WGS sequence"/>
</dbReference>
<gene>
    <name evidence="2" type="ORF">GYMLUDRAFT_180534</name>
</gene>
<reference evidence="2 3" key="1">
    <citation type="submission" date="2014-04" db="EMBL/GenBank/DDBJ databases">
        <title>Evolutionary Origins and Diversification of the Mycorrhizal Mutualists.</title>
        <authorList>
            <consortium name="DOE Joint Genome Institute"/>
            <consortium name="Mycorrhizal Genomics Consortium"/>
            <person name="Kohler A."/>
            <person name="Kuo A."/>
            <person name="Nagy L.G."/>
            <person name="Floudas D."/>
            <person name="Copeland A."/>
            <person name="Barry K.W."/>
            <person name="Cichocki N."/>
            <person name="Veneault-Fourrey C."/>
            <person name="LaButti K."/>
            <person name="Lindquist E.A."/>
            <person name="Lipzen A."/>
            <person name="Lundell T."/>
            <person name="Morin E."/>
            <person name="Murat C."/>
            <person name="Riley R."/>
            <person name="Ohm R."/>
            <person name="Sun H."/>
            <person name="Tunlid A."/>
            <person name="Henrissat B."/>
            <person name="Grigoriev I.V."/>
            <person name="Hibbett D.S."/>
            <person name="Martin F."/>
        </authorList>
    </citation>
    <scope>NUCLEOTIDE SEQUENCE [LARGE SCALE GENOMIC DNA]</scope>
    <source>
        <strain evidence="2 3">FD-317 M1</strain>
    </source>
</reference>
<dbReference type="Pfam" id="PF01755">
    <property type="entry name" value="Glyco_transf_25"/>
    <property type="match status" value="1"/>
</dbReference>
<evidence type="ECO:0000259" key="1">
    <source>
        <dbReference type="Pfam" id="PF01755"/>
    </source>
</evidence>
<sequence length="389" mass="43765">MKSQLGPRPVRHILFGPRLFKVFALLSLFLVISTAVFCDFAVPIQRKLTSIFPYPQKLVIDWSNKETINTGSDPLIYRSESIYVLSLPRRTDRRTRMESLRTYLGLNWTYINATSAEEEVVGQILMNVERLRAEAMHDESEYFTQFLTNAESNTQADGSPSSNLQLVGATKDFTLAPYSPDLPYHRFLTPARVAVWHSHLKILKQIVAGATAAGNDQEKHISIILEDDIDMEKDIRRRLRQVWDFLPNDWDVVFLGHCWSNESTYPAIHRTSSHFAPTHNSLHPSHSPRCTHAYALSPSGASRLVALLEYPPFAYSRAIDQAYAWLVMSGRINAYSVVPSVAVQVKTGIEGNGDVWRPGGSEGNVSSWKEELSEGVLRALVSSMHVHAA</sequence>
<evidence type="ECO:0000313" key="3">
    <source>
        <dbReference type="Proteomes" id="UP000053593"/>
    </source>
</evidence>
<keyword evidence="3" id="KW-1185">Reference proteome</keyword>
<dbReference type="OrthoDB" id="47375at2759"/>
<dbReference type="InterPro" id="IPR002654">
    <property type="entry name" value="Glyco_trans_25"/>
</dbReference>
<feature type="domain" description="Glycosyl transferase family 25" evidence="1">
    <location>
        <begin position="81"/>
        <end position="310"/>
    </location>
</feature>
<proteinExistence type="predicted"/>
<accession>A0A0D0BCD6</accession>